<protein>
    <submittedName>
        <fullName evidence="4">Mab-21 domain-containing protein</fullName>
    </submittedName>
</protein>
<proteinExistence type="predicted"/>
<reference evidence="2 3" key="2">
    <citation type="submission" date="2018-11" db="EMBL/GenBank/DDBJ databases">
        <authorList>
            <consortium name="Pathogen Informatics"/>
        </authorList>
    </citation>
    <scope>NUCLEOTIDE SEQUENCE [LARGE SCALE GENOMIC DNA]</scope>
</reference>
<keyword evidence="1" id="KW-0472">Membrane</keyword>
<evidence type="ECO:0000313" key="2">
    <source>
        <dbReference type="EMBL" id="VDO93308.1"/>
    </source>
</evidence>
<dbReference type="Proteomes" id="UP000270296">
    <property type="component" value="Unassembled WGS sequence"/>
</dbReference>
<sequence length="334" mass="38063">MKLMETADFSGQLVQISLESIRHLEGDDGNIFTDLMIGYILNQPFTVFSDTRLTEPMMLYRGKMVPFIPSDVEPESVPSALQTTCATELNRVMSSSAEGWMRSVDKDSENPYRPYLCENISDSCLKYTFEPRKLFLVHLANRAFLTSLLELVHCDKILDKTKTYAKFLPEFQVELCTNLLSLLEQLASSKFERSKFMKVLMMKIRVCDRDVTFAAAAALTTYLRFLVNPGKKSAGFWGILADKDECFSVPLEGRFWKPPSPINLPDEAISTTTLVGMDVLVMDMDHVRLHSVSDVTLYWFLTALIIFIIVTLKFRVRHNRSKLSPVVDAKKRLV</sequence>
<evidence type="ECO:0000256" key="1">
    <source>
        <dbReference type="SAM" id="Phobius"/>
    </source>
</evidence>
<evidence type="ECO:0000313" key="3">
    <source>
        <dbReference type="Proteomes" id="UP000270296"/>
    </source>
</evidence>
<keyword evidence="1" id="KW-0812">Transmembrane</keyword>
<feature type="transmembrane region" description="Helical" evidence="1">
    <location>
        <begin position="297"/>
        <end position="314"/>
    </location>
</feature>
<reference evidence="4" key="1">
    <citation type="submission" date="2016-06" db="UniProtKB">
        <authorList>
            <consortium name="WormBaseParasite"/>
        </authorList>
    </citation>
    <scope>IDENTIFICATION</scope>
</reference>
<dbReference type="AlphaFoldDB" id="A0A183IBY6"/>
<keyword evidence="1" id="KW-1133">Transmembrane helix</keyword>
<organism evidence="4">
    <name type="scientific">Soboliphyme baturini</name>
    <dbReference type="NCBI Taxonomy" id="241478"/>
    <lineage>
        <taxon>Eukaryota</taxon>
        <taxon>Metazoa</taxon>
        <taxon>Ecdysozoa</taxon>
        <taxon>Nematoda</taxon>
        <taxon>Enoplea</taxon>
        <taxon>Dorylaimia</taxon>
        <taxon>Dioctophymatida</taxon>
        <taxon>Dioctophymatoidea</taxon>
        <taxon>Soboliphymatidae</taxon>
        <taxon>Soboliphyme</taxon>
    </lineage>
</organism>
<evidence type="ECO:0000313" key="4">
    <source>
        <dbReference type="WBParaSite" id="SBAD_0000116701-mRNA-1"/>
    </source>
</evidence>
<accession>A0A183IBY6</accession>
<keyword evidence="3" id="KW-1185">Reference proteome</keyword>
<name>A0A183IBY6_9BILA</name>
<dbReference type="WBParaSite" id="SBAD_0000116701-mRNA-1">
    <property type="protein sequence ID" value="SBAD_0000116701-mRNA-1"/>
    <property type="gene ID" value="SBAD_0000116701"/>
</dbReference>
<dbReference type="EMBL" id="UZAM01006720">
    <property type="protein sequence ID" value="VDO93308.1"/>
    <property type="molecule type" value="Genomic_DNA"/>
</dbReference>
<gene>
    <name evidence="2" type="ORF">SBAD_LOCUS1130</name>
</gene>